<feature type="region of interest" description="Disordered" evidence="1">
    <location>
        <begin position="108"/>
        <end position="157"/>
    </location>
</feature>
<proteinExistence type="predicted"/>
<gene>
    <name evidence="3" type="ORF">DU478_12045</name>
</gene>
<reference evidence="3 4" key="1">
    <citation type="submission" date="2018-07" db="EMBL/GenBank/DDBJ databases">
        <title>Thalassococcus profundi sp. nov., a marine bacterium isolated from deep seawater of Okinawa Trough.</title>
        <authorList>
            <person name="Yu M."/>
        </authorList>
    </citation>
    <scope>NUCLEOTIDE SEQUENCE [LARGE SCALE GENOMIC DNA]</scope>
    <source>
        <strain evidence="3 4">WRAS1</strain>
    </source>
</reference>
<dbReference type="Proteomes" id="UP000253977">
    <property type="component" value="Unassembled WGS sequence"/>
</dbReference>
<sequence>MKTLQLTLLASVAATPLFAQETREMDAHVHGVSTLELAIEDGMLELSLLSPGMDIVGFEYEANSDADKDAVEAAIRALLVPENVVTLPDAADCRLTEVLAHLHSDDHAHEDADDHMHEGEGEDHDHDQHAEEAGHDDHAEGENHAEGAEHDHEEGARHSEFHASYSFSCAHPEDLTIIGLPFFDTFENAQEIEAQYVTDAGAGTAEIRRDAPDLTLN</sequence>
<dbReference type="InterPro" id="IPR021253">
    <property type="entry name" value="ZrgA-like"/>
</dbReference>
<feature type="chain" id="PRO_5016960721" evidence="2">
    <location>
        <begin position="20"/>
        <end position="217"/>
    </location>
</feature>
<evidence type="ECO:0000256" key="1">
    <source>
        <dbReference type="SAM" id="MobiDB-lite"/>
    </source>
</evidence>
<feature type="signal peptide" evidence="2">
    <location>
        <begin position="1"/>
        <end position="19"/>
    </location>
</feature>
<keyword evidence="2" id="KW-0732">Signal</keyword>
<keyword evidence="4" id="KW-1185">Reference proteome</keyword>
<organism evidence="3 4">
    <name type="scientific">Thalassococcus profundi</name>
    <dbReference type="NCBI Taxonomy" id="2282382"/>
    <lineage>
        <taxon>Bacteria</taxon>
        <taxon>Pseudomonadati</taxon>
        <taxon>Pseudomonadota</taxon>
        <taxon>Alphaproteobacteria</taxon>
        <taxon>Rhodobacterales</taxon>
        <taxon>Roseobacteraceae</taxon>
        <taxon>Thalassococcus</taxon>
    </lineage>
</organism>
<dbReference type="Pfam" id="PF10986">
    <property type="entry name" value="ZrgA"/>
    <property type="match status" value="1"/>
</dbReference>
<accession>A0A369TMW1</accession>
<dbReference type="EMBL" id="QPMK01000008">
    <property type="protein sequence ID" value="RDD66034.1"/>
    <property type="molecule type" value="Genomic_DNA"/>
</dbReference>
<evidence type="ECO:0000313" key="4">
    <source>
        <dbReference type="Proteomes" id="UP000253977"/>
    </source>
</evidence>
<protein>
    <submittedName>
        <fullName evidence="3">DUF2796 domain-containing protein</fullName>
    </submittedName>
</protein>
<name>A0A369TMW1_9RHOB</name>
<dbReference type="AlphaFoldDB" id="A0A369TMW1"/>
<dbReference type="OrthoDB" id="7346546at2"/>
<evidence type="ECO:0000313" key="3">
    <source>
        <dbReference type="EMBL" id="RDD66034.1"/>
    </source>
</evidence>
<evidence type="ECO:0000256" key="2">
    <source>
        <dbReference type="SAM" id="SignalP"/>
    </source>
</evidence>
<comment type="caution">
    <text evidence="3">The sequence shown here is derived from an EMBL/GenBank/DDBJ whole genome shotgun (WGS) entry which is preliminary data.</text>
</comment>